<keyword evidence="1" id="KW-0175">Coiled coil</keyword>
<feature type="compositionally biased region" description="Basic and acidic residues" evidence="2">
    <location>
        <begin position="301"/>
        <end position="315"/>
    </location>
</feature>
<name>A0A1X0P0R4_9TRYP</name>
<dbReference type="EMBL" id="NBCO01000008">
    <property type="protein sequence ID" value="ORC90534.1"/>
    <property type="molecule type" value="Genomic_DNA"/>
</dbReference>
<reference evidence="3 4" key="1">
    <citation type="submission" date="2017-03" db="EMBL/GenBank/DDBJ databases">
        <title>An alternative strategy for trypanosome survival in the mammalian bloodstream revealed through genome and transcriptome analysis of the ubiquitous bovine parasite Trypanosoma (Megatrypanum) theileri.</title>
        <authorList>
            <person name="Kelly S."/>
            <person name="Ivens A."/>
            <person name="Mott A."/>
            <person name="O'Neill E."/>
            <person name="Emms D."/>
            <person name="Macleod O."/>
            <person name="Voorheis P."/>
            <person name="Matthews J."/>
            <person name="Matthews K."/>
            <person name="Carrington M."/>
        </authorList>
    </citation>
    <scope>NUCLEOTIDE SEQUENCE [LARGE SCALE GENOMIC DNA]</scope>
    <source>
        <strain evidence="3">Edinburgh</strain>
    </source>
</reference>
<comment type="caution">
    <text evidence="3">The sequence shown here is derived from an EMBL/GenBank/DDBJ whole genome shotgun (WGS) entry which is preliminary data.</text>
</comment>
<feature type="compositionally biased region" description="Low complexity" evidence="2">
    <location>
        <begin position="113"/>
        <end position="126"/>
    </location>
</feature>
<dbReference type="RefSeq" id="XP_028884600.1">
    <property type="nucleotide sequence ID" value="XM_029024197.1"/>
</dbReference>
<dbReference type="Proteomes" id="UP000192257">
    <property type="component" value="Unassembled WGS sequence"/>
</dbReference>
<protein>
    <submittedName>
        <fullName evidence="3">Uncharacterized protein</fullName>
    </submittedName>
</protein>
<proteinExistence type="predicted"/>
<evidence type="ECO:0000256" key="2">
    <source>
        <dbReference type="SAM" id="MobiDB-lite"/>
    </source>
</evidence>
<feature type="region of interest" description="Disordered" evidence="2">
    <location>
        <begin position="1"/>
        <end position="128"/>
    </location>
</feature>
<dbReference type="AlphaFoldDB" id="A0A1X0P0R4"/>
<feature type="coiled-coil region" evidence="1">
    <location>
        <begin position="236"/>
        <end position="284"/>
    </location>
</feature>
<organism evidence="3 4">
    <name type="scientific">Trypanosoma theileri</name>
    <dbReference type="NCBI Taxonomy" id="67003"/>
    <lineage>
        <taxon>Eukaryota</taxon>
        <taxon>Discoba</taxon>
        <taxon>Euglenozoa</taxon>
        <taxon>Kinetoplastea</taxon>
        <taxon>Metakinetoplastina</taxon>
        <taxon>Trypanosomatida</taxon>
        <taxon>Trypanosomatidae</taxon>
        <taxon>Trypanosoma</taxon>
    </lineage>
</organism>
<dbReference type="OrthoDB" id="248519at2759"/>
<dbReference type="VEuPathDB" id="TriTrypDB:TM35_000083320"/>
<dbReference type="GeneID" id="39983977"/>
<keyword evidence="4" id="KW-1185">Reference proteome</keyword>
<evidence type="ECO:0000313" key="3">
    <source>
        <dbReference type="EMBL" id="ORC90534.1"/>
    </source>
</evidence>
<feature type="compositionally biased region" description="Polar residues" evidence="2">
    <location>
        <begin position="91"/>
        <end position="107"/>
    </location>
</feature>
<feature type="compositionally biased region" description="Low complexity" evidence="2">
    <location>
        <begin position="1"/>
        <end position="11"/>
    </location>
</feature>
<evidence type="ECO:0000313" key="4">
    <source>
        <dbReference type="Proteomes" id="UP000192257"/>
    </source>
</evidence>
<accession>A0A1X0P0R4</accession>
<gene>
    <name evidence="3" type="ORF">TM35_000083320</name>
</gene>
<feature type="region of interest" description="Disordered" evidence="2">
    <location>
        <begin position="286"/>
        <end position="315"/>
    </location>
</feature>
<evidence type="ECO:0000256" key="1">
    <source>
        <dbReference type="SAM" id="Coils"/>
    </source>
</evidence>
<sequence>MSESVTTSEGTSGRGLPSPREGDPPLQSSSRDSLSLEATPRAGGVPTPGSVALGASTSGGHRPVHRSLNNSARFWQRDVVTPVMDGDENDLQNAESYRQNRRPPSSIKQHRTSSPCGPSSPGSKSPQLWRGETIEETLSQNPSPMHSPQQSNVYASMNDYATIGFSNWSSRRSSAFPVFGRGSIGVASSVKGVDFMPWNPIEEHRDSSGAGTDTINNDENNNLGIQKHRGEYVFTKKHLMDRIDNMERRFQNMERAVLQALERIETHQLHLDQTLTELQEQQQRKLMYSPSVSTTRVDVSVPRDETREPSRTVDS</sequence>